<evidence type="ECO:0000313" key="3">
    <source>
        <dbReference type="EMBL" id="AZI55888.1"/>
    </source>
</evidence>
<dbReference type="EMBL" id="CP034161">
    <property type="protein sequence ID" value="AZI39035.1"/>
    <property type="molecule type" value="Genomic_DNA"/>
</dbReference>
<evidence type="ECO:0000313" key="4">
    <source>
        <dbReference type="Proteomes" id="UP000272316"/>
    </source>
</evidence>
<accession>A0A3G8ZFD5</accession>
<proteinExistence type="predicted"/>
<keyword evidence="5" id="KW-1185">Reference proteome</keyword>
<reference evidence="4" key="3">
    <citation type="submission" date="2018-11" db="EMBL/GenBank/DDBJ databases">
        <title>Proposal to divide the Flavobacteriaceae and reorganize its genera based on Amino Acid Identity values calculated from whole genome sequences.</title>
        <authorList>
            <person name="Nicholson A.C."/>
            <person name="Gulvik C.A."/>
            <person name="Whitney A.M."/>
            <person name="Sheth M."/>
            <person name="Batra D."/>
            <person name="Pryor J."/>
            <person name="Bernardet J.-F."/>
            <person name="Hugo C."/>
            <person name="Kampfer P."/>
            <person name="Newman J.D."/>
            <person name="McQuiston J.R."/>
        </authorList>
    </citation>
    <scope>NUCLEOTIDE SEQUENCE [LARGE SCALE GENOMIC DNA]</scope>
    <source>
        <strain evidence="4">H6466</strain>
    </source>
</reference>
<feature type="chain" id="PRO_5044594230" evidence="1">
    <location>
        <begin position="19"/>
        <end position="74"/>
    </location>
</feature>
<dbReference type="Proteomes" id="UP000272316">
    <property type="component" value="Chromosome"/>
</dbReference>
<dbReference type="Proteomes" id="UP000281810">
    <property type="component" value="Chromosome"/>
</dbReference>
<dbReference type="RefSeq" id="WP_124801327.1">
    <property type="nucleotide sequence ID" value="NZ_CP034160.1"/>
</dbReference>
<dbReference type="KEGG" id="eva:EIB75_11725"/>
<gene>
    <name evidence="2" type="ORF">EIB74_03210</name>
    <name evidence="3" type="ORF">EIB75_11725</name>
</gene>
<dbReference type="AlphaFoldDB" id="A0A3G8Y0N6"/>
<evidence type="ECO:0000313" key="5">
    <source>
        <dbReference type="Proteomes" id="UP000281810"/>
    </source>
</evidence>
<keyword evidence="1" id="KW-0732">Signal</keyword>
<evidence type="ECO:0000313" key="2">
    <source>
        <dbReference type="EMBL" id="AZI39035.1"/>
    </source>
</evidence>
<feature type="signal peptide" evidence="1">
    <location>
        <begin position="1"/>
        <end position="18"/>
    </location>
</feature>
<name>A0A3G8Y0N6_9FLAO</name>
<evidence type="ECO:0000256" key="1">
    <source>
        <dbReference type="SAM" id="SignalP"/>
    </source>
</evidence>
<sequence length="74" mass="7980">MKKLLLVATFGVAGFMSANTGSKELKVSKTAEDLKSTIATCTRCVRSTTTNSDGTTTTVQYCYSIKCYEVTLPN</sequence>
<reference evidence="5" key="2">
    <citation type="submission" date="2018-11" db="EMBL/GenBank/DDBJ databases">
        <title>Proposal to divide the Flavobacteriaceae and reorganize its genera based on Amino Acid Identity values calculated from whole genome sequences.</title>
        <authorList>
            <person name="Nicholson A.C."/>
            <person name="Gulvik C.A."/>
            <person name="Whitney A.M."/>
            <person name="Humrighouse B.W."/>
            <person name="Bell M."/>
            <person name="Holmes B."/>
            <person name="Steigerwalt A.B."/>
            <person name="Villarma A."/>
            <person name="Sheth M."/>
            <person name="Batra D."/>
            <person name="Pryor J."/>
            <person name="Bernardet J.-F."/>
            <person name="Hugo C."/>
            <person name="Kampfer P."/>
            <person name="Newman J.D."/>
            <person name="McQuiston J.R."/>
        </authorList>
    </citation>
    <scope>NUCLEOTIDE SEQUENCE [LARGE SCALE GENOMIC DNA]</scope>
    <source>
        <strain evidence="5">F5649</strain>
    </source>
</reference>
<organism evidence="2 5">
    <name type="scientific">Epilithonimonas vandammei</name>
    <dbReference type="NCBI Taxonomy" id="2487072"/>
    <lineage>
        <taxon>Bacteria</taxon>
        <taxon>Pseudomonadati</taxon>
        <taxon>Bacteroidota</taxon>
        <taxon>Flavobacteriia</taxon>
        <taxon>Flavobacteriales</taxon>
        <taxon>Weeksellaceae</taxon>
        <taxon>Chryseobacterium group</taxon>
        <taxon>Epilithonimonas</taxon>
    </lineage>
</organism>
<dbReference type="EMBL" id="CP034160">
    <property type="protein sequence ID" value="AZI55888.1"/>
    <property type="molecule type" value="Genomic_DNA"/>
</dbReference>
<reference evidence="2" key="1">
    <citation type="submission" date="2018-11" db="EMBL/GenBank/DDBJ databases">
        <title>Proposal to divide the Flavobacteriaceae and reorganize its genera based on Amino Acid Identity values calculated from whole genome sequences.</title>
        <authorList>
            <person name="Nicholson A.C."/>
            <person name="Gulvik C.A."/>
            <person name="Whitney A.M."/>
            <person name="Humrighouse B.W."/>
            <person name="Bell M."/>
            <person name="Holmes B."/>
            <person name="Steigerwalt A."/>
            <person name="Villarma A."/>
            <person name="Sheth M."/>
            <person name="Batra D."/>
            <person name="Pryor J."/>
            <person name="Bernardet J.-F."/>
            <person name="Hugo C."/>
            <person name="Kampfer P."/>
            <person name="Newman J."/>
            <person name="Mcquiston J.R."/>
        </authorList>
    </citation>
    <scope>NUCLEOTIDE SEQUENCE [LARGE SCALE GENOMIC DNA]</scope>
    <source>
        <strain evidence="2">F5649</strain>
        <strain evidence="3">H6466</strain>
    </source>
</reference>
<protein>
    <submittedName>
        <fullName evidence="2">Uncharacterized protein</fullName>
    </submittedName>
</protein>
<accession>A0A3G8Y0N6</accession>